<organism evidence="2 3">
    <name type="scientific">Candidatus Phosphoribacter hodrii</name>
    <dbReference type="NCBI Taxonomy" id="2953743"/>
    <lineage>
        <taxon>Bacteria</taxon>
        <taxon>Bacillati</taxon>
        <taxon>Actinomycetota</taxon>
        <taxon>Actinomycetes</taxon>
        <taxon>Micrococcales</taxon>
        <taxon>Dermatophilaceae</taxon>
        <taxon>Candidatus Phosphoribacter</taxon>
    </lineage>
</organism>
<dbReference type="EMBL" id="JADJIB010000008">
    <property type="protein sequence ID" value="MBK7274509.1"/>
    <property type="molecule type" value="Genomic_DNA"/>
</dbReference>
<feature type="domain" description="HTH cro/C1-type" evidence="1">
    <location>
        <begin position="21"/>
        <end position="63"/>
    </location>
</feature>
<reference evidence="2 3" key="1">
    <citation type="submission" date="2020-10" db="EMBL/GenBank/DDBJ databases">
        <title>Connecting structure to function with the recovery of over 1000 high-quality activated sludge metagenome-assembled genomes encoding full-length rRNA genes using long-read sequencing.</title>
        <authorList>
            <person name="Singleton C.M."/>
            <person name="Petriglieri F."/>
            <person name="Kristensen J.M."/>
            <person name="Kirkegaard R.H."/>
            <person name="Michaelsen T.Y."/>
            <person name="Andersen M.H."/>
            <person name="Karst S.M."/>
            <person name="Dueholm M.S."/>
            <person name="Nielsen P.H."/>
            <person name="Albertsen M."/>
        </authorList>
    </citation>
    <scope>NUCLEOTIDE SEQUENCE [LARGE SCALE GENOMIC DNA]</scope>
    <source>
        <strain evidence="2">Ega_18-Q3-R5-49_MAXAC.001</strain>
    </source>
</reference>
<dbReference type="Proteomes" id="UP000726105">
    <property type="component" value="Unassembled WGS sequence"/>
</dbReference>
<sequence length="214" mass="23403">MKFNRAGRDSSLCGTQKDLRRKLALRLSVSQSFISQVEKQSKALPMQVAWAACREFNLPEAFFIVPPDLSEVGVTTFRKSSRASAHDENQVKALFDEAARLFRMASISSGYRYVELSEHALADEEEAAGEVRRSLGIGAGDPIPNATRLIERIGAGVIHALSPLETAARDHDGMSRPNLANDRPLVATVGTQPPAVSRMTLMHELGHLIYDSSS</sequence>
<dbReference type="InterPro" id="IPR001387">
    <property type="entry name" value="Cro/C1-type_HTH"/>
</dbReference>
<evidence type="ECO:0000259" key="1">
    <source>
        <dbReference type="PROSITE" id="PS50943"/>
    </source>
</evidence>
<evidence type="ECO:0000313" key="2">
    <source>
        <dbReference type="EMBL" id="MBK7274509.1"/>
    </source>
</evidence>
<name>A0A935M823_9MICO</name>
<gene>
    <name evidence="2" type="ORF">IPI13_15595</name>
</gene>
<dbReference type="PROSITE" id="PS50943">
    <property type="entry name" value="HTH_CROC1"/>
    <property type="match status" value="1"/>
</dbReference>
<proteinExistence type="predicted"/>
<dbReference type="AlphaFoldDB" id="A0A935M823"/>
<evidence type="ECO:0000313" key="3">
    <source>
        <dbReference type="Proteomes" id="UP000726105"/>
    </source>
</evidence>
<dbReference type="CDD" id="cd00093">
    <property type="entry name" value="HTH_XRE"/>
    <property type="match status" value="1"/>
</dbReference>
<dbReference type="InterPro" id="IPR052345">
    <property type="entry name" value="Rad_response_metalloprotease"/>
</dbReference>
<protein>
    <recommendedName>
        <fullName evidence="1">HTH cro/C1-type domain-containing protein</fullName>
    </recommendedName>
</protein>
<dbReference type="PANTHER" id="PTHR43236:SF2">
    <property type="entry name" value="BLL0069 PROTEIN"/>
    <property type="match status" value="1"/>
</dbReference>
<comment type="caution">
    <text evidence="2">The sequence shown here is derived from an EMBL/GenBank/DDBJ whole genome shotgun (WGS) entry which is preliminary data.</text>
</comment>
<dbReference type="PANTHER" id="PTHR43236">
    <property type="entry name" value="ANTITOXIN HIGA1"/>
    <property type="match status" value="1"/>
</dbReference>
<feature type="non-terminal residue" evidence="2">
    <location>
        <position position="214"/>
    </location>
</feature>
<accession>A0A935M823</accession>